<evidence type="ECO:0000313" key="3">
    <source>
        <dbReference type="EMBL" id="EIW82229.1"/>
    </source>
</evidence>
<comment type="caution">
    <text evidence="3">The sequence shown here is derived from an EMBL/GenBank/DDBJ whole genome shotgun (WGS) entry which is preliminary data.</text>
</comment>
<dbReference type="KEGG" id="cput:CONPUDRAFT_136758"/>
<feature type="compositionally biased region" description="Acidic residues" evidence="1">
    <location>
        <begin position="296"/>
        <end position="306"/>
    </location>
</feature>
<evidence type="ECO:0000259" key="2">
    <source>
        <dbReference type="SMART" id="SM01173"/>
    </source>
</evidence>
<reference evidence="4" key="1">
    <citation type="journal article" date="2012" name="Science">
        <title>The Paleozoic origin of enzymatic lignin decomposition reconstructed from 31 fungal genomes.</title>
        <authorList>
            <person name="Floudas D."/>
            <person name="Binder M."/>
            <person name="Riley R."/>
            <person name="Barry K."/>
            <person name="Blanchette R.A."/>
            <person name="Henrissat B."/>
            <person name="Martinez A.T."/>
            <person name="Otillar R."/>
            <person name="Spatafora J.W."/>
            <person name="Yadav J.S."/>
            <person name="Aerts A."/>
            <person name="Benoit I."/>
            <person name="Boyd A."/>
            <person name="Carlson A."/>
            <person name="Copeland A."/>
            <person name="Coutinho P.M."/>
            <person name="de Vries R.P."/>
            <person name="Ferreira P."/>
            <person name="Findley K."/>
            <person name="Foster B."/>
            <person name="Gaskell J."/>
            <person name="Glotzer D."/>
            <person name="Gorecki P."/>
            <person name="Heitman J."/>
            <person name="Hesse C."/>
            <person name="Hori C."/>
            <person name="Igarashi K."/>
            <person name="Jurgens J.A."/>
            <person name="Kallen N."/>
            <person name="Kersten P."/>
            <person name="Kohler A."/>
            <person name="Kuees U."/>
            <person name="Kumar T.K.A."/>
            <person name="Kuo A."/>
            <person name="LaButti K."/>
            <person name="Larrondo L.F."/>
            <person name="Lindquist E."/>
            <person name="Ling A."/>
            <person name="Lombard V."/>
            <person name="Lucas S."/>
            <person name="Lundell T."/>
            <person name="Martin R."/>
            <person name="McLaughlin D.J."/>
            <person name="Morgenstern I."/>
            <person name="Morin E."/>
            <person name="Murat C."/>
            <person name="Nagy L.G."/>
            <person name="Nolan M."/>
            <person name="Ohm R.A."/>
            <person name="Patyshakuliyeva A."/>
            <person name="Rokas A."/>
            <person name="Ruiz-Duenas F.J."/>
            <person name="Sabat G."/>
            <person name="Salamov A."/>
            <person name="Samejima M."/>
            <person name="Schmutz J."/>
            <person name="Slot J.C."/>
            <person name="St John F."/>
            <person name="Stenlid J."/>
            <person name="Sun H."/>
            <person name="Sun S."/>
            <person name="Syed K."/>
            <person name="Tsang A."/>
            <person name="Wiebenga A."/>
            <person name="Young D."/>
            <person name="Pisabarro A."/>
            <person name="Eastwood D.C."/>
            <person name="Martin F."/>
            <person name="Cullen D."/>
            <person name="Grigoriev I.V."/>
            <person name="Hibbett D.S."/>
        </authorList>
    </citation>
    <scope>NUCLEOTIDE SEQUENCE [LARGE SCALE GENOMIC DNA]</scope>
    <source>
        <strain evidence="4">RWD-64-598 SS2</strain>
    </source>
</reference>
<protein>
    <recommendedName>
        <fullName evidence="2">DUF4187 domain-containing protein</fullName>
    </recommendedName>
</protein>
<accession>A0A5M3MST5</accession>
<dbReference type="RefSeq" id="XP_007767967.1">
    <property type="nucleotide sequence ID" value="XM_007769777.1"/>
</dbReference>
<dbReference type="GeneID" id="19200945"/>
<feature type="region of interest" description="Disordered" evidence="1">
    <location>
        <begin position="286"/>
        <end position="312"/>
    </location>
</feature>
<dbReference type="GO" id="GO:0000776">
    <property type="term" value="C:kinetochore"/>
    <property type="evidence" value="ECO:0007669"/>
    <property type="project" value="TreeGrafter"/>
</dbReference>
<dbReference type="OMA" id="MRMMLAM"/>
<keyword evidence="4" id="KW-1185">Reference proteome</keyword>
<dbReference type="InterPro" id="IPR025239">
    <property type="entry name" value="DUF4187"/>
</dbReference>
<feature type="region of interest" description="Disordered" evidence="1">
    <location>
        <begin position="121"/>
        <end position="158"/>
    </location>
</feature>
<dbReference type="OrthoDB" id="786951at2759"/>
<feature type="compositionally biased region" description="Basic and acidic residues" evidence="1">
    <location>
        <begin position="32"/>
        <end position="60"/>
    </location>
</feature>
<feature type="domain" description="DUF4187" evidence="2">
    <location>
        <begin position="344"/>
        <end position="398"/>
    </location>
</feature>
<organism evidence="3 4">
    <name type="scientific">Coniophora puteana (strain RWD-64-598)</name>
    <name type="common">Brown rot fungus</name>
    <dbReference type="NCBI Taxonomy" id="741705"/>
    <lineage>
        <taxon>Eukaryota</taxon>
        <taxon>Fungi</taxon>
        <taxon>Dikarya</taxon>
        <taxon>Basidiomycota</taxon>
        <taxon>Agaricomycotina</taxon>
        <taxon>Agaricomycetes</taxon>
        <taxon>Agaricomycetidae</taxon>
        <taxon>Boletales</taxon>
        <taxon>Coniophorineae</taxon>
        <taxon>Coniophoraceae</taxon>
        <taxon>Coniophora</taxon>
    </lineage>
</organism>
<evidence type="ECO:0000313" key="4">
    <source>
        <dbReference type="Proteomes" id="UP000053558"/>
    </source>
</evidence>
<gene>
    <name evidence="3" type="ORF">CONPUDRAFT_136758</name>
</gene>
<dbReference type="Pfam" id="PF13821">
    <property type="entry name" value="DUF4187"/>
    <property type="match status" value="1"/>
</dbReference>
<dbReference type="PANTHER" id="PTHR21032:SF0">
    <property type="entry name" value="G PATCH DOMAIN-CONTAINING PROTEIN 11"/>
    <property type="match status" value="1"/>
</dbReference>
<dbReference type="SMART" id="SM01173">
    <property type="entry name" value="DUF4187"/>
    <property type="match status" value="1"/>
</dbReference>
<dbReference type="InterPro" id="IPR039249">
    <property type="entry name" value="GPATCH11"/>
</dbReference>
<sequence length="399" mass="43501">MSDEEDDYFSDKFLIPEAPASRSAGPKTYSQRRRDAQLKQAEASRIKSRREREEEARRMGLETSLIERAMQGKAGKDDNGSGNGVGNGKKEADNGGGEGEGEGSKALSMMMKMGFKPGQALGAPAAAEKKVESVDEGEGGESRGRKEKGHITEPLPLQEWMGRKGIGVLKRPRALSPSEIERLAKVARTKEDDTRANFRERYEDRRTEGQLASASRTCVTLDERAGVQFNVLTLDPTDPETIPNALIEALEEWFLTHTVSPSAAPGLAAVPDAERLRKQMEADALAPLDENHGLDDGLDAEDDGDDGQGGIAARGVLKGDAQVAHEEKKEAEKEAGEVFSQETVAQAAHFLGLGPRDRLRELLAYLRDRYSYCLWCGTEYDGSEDLAANCPGPTEEEHD</sequence>
<dbReference type="Proteomes" id="UP000053558">
    <property type="component" value="Unassembled WGS sequence"/>
</dbReference>
<dbReference type="PANTHER" id="PTHR21032">
    <property type="entry name" value="G PATCH DOMAIN-CONTAINING PROTEIN 11"/>
    <property type="match status" value="1"/>
</dbReference>
<name>A0A5M3MST5_CONPW</name>
<feature type="region of interest" description="Disordered" evidence="1">
    <location>
        <begin position="1"/>
        <end position="107"/>
    </location>
</feature>
<evidence type="ECO:0000256" key="1">
    <source>
        <dbReference type="SAM" id="MobiDB-lite"/>
    </source>
</evidence>
<proteinExistence type="predicted"/>
<dbReference type="EMBL" id="JH711577">
    <property type="protein sequence ID" value="EIW82229.1"/>
    <property type="molecule type" value="Genomic_DNA"/>
</dbReference>
<dbReference type="AlphaFoldDB" id="A0A5M3MST5"/>